<feature type="region of interest" description="Disordered" evidence="11">
    <location>
        <begin position="1"/>
        <end position="31"/>
    </location>
</feature>
<comment type="subcellular location">
    <subcellularLocation>
        <location evidence="1">Cell membrane</location>
        <topology evidence="1">Multi-pass membrane protein</topology>
    </subcellularLocation>
</comment>
<evidence type="ECO:0000256" key="8">
    <source>
        <dbReference type="ARBA" id="ARBA00055053"/>
    </source>
</evidence>
<dbReference type="RefSeq" id="WP_373286979.1">
    <property type="nucleotide sequence ID" value="NZ_BMMS01000006.1"/>
</dbReference>
<dbReference type="SUPFAM" id="SSF90123">
    <property type="entry name" value="ABC transporter transmembrane region"/>
    <property type="match status" value="1"/>
</dbReference>
<dbReference type="GO" id="GO:0005524">
    <property type="term" value="F:ATP binding"/>
    <property type="evidence" value="ECO:0007669"/>
    <property type="project" value="UniProtKB-KW"/>
</dbReference>
<dbReference type="InterPro" id="IPR003439">
    <property type="entry name" value="ABC_transporter-like_ATP-bd"/>
</dbReference>
<feature type="transmembrane region" description="Helical" evidence="12">
    <location>
        <begin position="51"/>
        <end position="73"/>
    </location>
</feature>
<dbReference type="InterPro" id="IPR003593">
    <property type="entry name" value="AAA+_ATPase"/>
</dbReference>
<keyword evidence="5 15" id="KW-0067">ATP-binding</keyword>
<evidence type="ECO:0000256" key="11">
    <source>
        <dbReference type="SAM" id="MobiDB-lite"/>
    </source>
</evidence>
<evidence type="ECO:0000259" key="13">
    <source>
        <dbReference type="PROSITE" id="PS50893"/>
    </source>
</evidence>
<protein>
    <recommendedName>
        <fullName evidence="10">Fatty acid ABC transporter ATP-binding/permease protein</fullName>
    </recommendedName>
</protein>
<dbReference type="InterPro" id="IPR039421">
    <property type="entry name" value="Type_1_exporter"/>
</dbReference>
<dbReference type="InterPro" id="IPR027417">
    <property type="entry name" value="P-loop_NTPase"/>
</dbReference>
<evidence type="ECO:0000256" key="6">
    <source>
        <dbReference type="ARBA" id="ARBA00022989"/>
    </source>
</evidence>
<dbReference type="FunFam" id="3.40.50.300:FF:000287">
    <property type="entry name" value="Multidrug ABC transporter ATP-binding protein"/>
    <property type="match status" value="1"/>
</dbReference>
<accession>A0A917ZL14</accession>
<dbReference type="GO" id="GO:0016887">
    <property type="term" value="F:ATP hydrolysis activity"/>
    <property type="evidence" value="ECO:0007669"/>
    <property type="project" value="InterPro"/>
</dbReference>
<keyword evidence="16" id="KW-1185">Reference proteome</keyword>
<dbReference type="SMART" id="SM00382">
    <property type="entry name" value="AAA"/>
    <property type="match status" value="1"/>
</dbReference>
<evidence type="ECO:0000256" key="2">
    <source>
        <dbReference type="ARBA" id="ARBA00022448"/>
    </source>
</evidence>
<dbReference type="GO" id="GO:0015421">
    <property type="term" value="F:ABC-type oligopeptide transporter activity"/>
    <property type="evidence" value="ECO:0007669"/>
    <property type="project" value="TreeGrafter"/>
</dbReference>
<reference evidence="15" key="1">
    <citation type="journal article" date="2014" name="Int. J. Syst. Evol. Microbiol.">
        <title>Complete genome sequence of Corynebacterium casei LMG S-19264T (=DSM 44701T), isolated from a smear-ripened cheese.</title>
        <authorList>
            <consortium name="US DOE Joint Genome Institute (JGI-PGF)"/>
            <person name="Walter F."/>
            <person name="Albersmeier A."/>
            <person name="Kalinowski J."/>
            <person name="Ruckert C."/>
        </authorList>
    </citation>
    <scope>NUCLEOTIDE SEQUENCE</scope>
    <source>
        <strain evidence="15">CGMCC 4.7201</strain>
    </source>
</reference>
<dbReference type="Gene3D" id="1.20.1560.10">
    <property type="entry name" value="ABC transporter type 1, transmembrane domain"/>
    <property type="match status" value="1"/>
</dbReference>
<evidence type="ECO:0000256" key="1">
    <source>
        <dbReference type="ARBA" id="ARBA00004651"/>
    </source>
</evidence>
<dbReference type="PROSITE" id="PS50893">
    <property type="entry name" value="ABC_TRANSPORTER_2"/>
    <property type="match status" value="1"/>
</dbReference>
<keyword evidence="3 12" id="KW-0812">Transmembrane</keyword>
<dbReference type="Gene3D" id="3.40.50.300">
    <property type="entry name" value="P-loop containing nucleotide triphosphate hydrolases"/>
    <property type="match status" value="1"/>
</dbReference>
<comment type="function">
    <text evidence="8">ABC transporter involved in fatty acid import. Transmembrane domains (TMD) form a pore in the membrane and the ATP-binding domain (NBD) is responsible for energy generation.</text>
</comment>
<gene>
    <name evidence="15" type="ORF">GCM10012280_17380</name>
</gene>
<feature type="domain" description="ABC transmembrane type-1" evidence="14">
    <location>
        <begin position="53"/>
        <end position="376"/>
    </location>
</feature>
<evidence type="ECO:0000256" key="7">
    <source>
        <dbReference type="ARBA" id="ARBA00023136"/>
    </source>
</evidence>
<sequence length="654" mass="70515">MTTQRSASRQAPGPIPPPGPARLGSPTAQPSTNFKVTAGRLLALMRSQRSLLLWMLALGLTSIVLNVVGPMILGHATDLIFSGFIGHHMPAGATRVEVIDHYRQQGDGTLADMLRSTDFTPGRGIDFTMVHITLIAALAASVGNGACWIIQGRVTTKIVQRTAFQLRGDIEAKLARLPLSYFDRQPRGEVLSRATNDIDNIVQTLQQTVSSVTNSLLLIVGVLAMMFWISPLLALVALVIVPISVFLTSVLRRRAAPQFARQWKTTGELNAHIEEVYTAHDLVRAHGLQADCDTAFRRLNDSLSQSVSRAQSAGGIVQPALTFLTNASYVLVAVIGGLQVAMGGLSVGAVQAFIQYSRLFSGPLTQLMSLVSVVQSGVASAERVFELLDATEQSGEPELLVGQKPRQGYVRFEDVFFRYEPDKPLIEGLSLSVEPGQTVAIVGATGAGKTTLVNLLLRFYEIDSGRITVDGVDASAMSRDDLRSGIGMVMQDVWLFSGTIAENIAFGTDGATREAIEEAARAALADRFIRTLPQGYDTLIGVEGTELSIGEKQLLTIARVFLVDPVIHVLDEATSSVDTRTEVLVQRAMARLSQGRTSFVIAHRLSTIREADVILVLEDGTIVEQGKHAQLLATGGTYARLHAAQFMHSAENAE</sequence>
<dbReference type="AlphaFoldDB" id="A0A917ZL14"/>
<keyword evidence="2" id="KW-0813">Transport</keyword>
<comment type="caution">
    <text evidence="15">The sequence shown here is derived from an EMBL/GenBank/DDBJ whole genome shotgun (WGS) entry which is preliminary data.</text>
</comment>
<name>A0A917ZL14_9ACTN</name>
<dbReference type="Proteomes" id="UP000641932">
    <property type="component" value="Unassembled WGS sequence"/>
</dbReference>
<keyword evidence="4" id="KW-0547">Nucleotide-binding</keyword>
<evidence type="ECO:0000256" key="5">
    <source>
        <dbReference type="ARBA" id="ARBA00022840"/>
    </source>
</evidence>
<feature type="transmembrane region" description="Helical" evidence="12">
    <location>
        <begin position="129"/>
        <end position="150"/>
    </location>
</feature>
<dbReference type="SUPFAM" id="SSF52540">
    <property type="entry name" value="P-loop containing nucleoside triphosphate hydrolases"/>
    <property type="match status" value="1"/>
</dbReference>
<dbReference type="Pfam" id="PF00005">
    <property type="entry name" value="ABC_tran"/>
    <property type="match status" value="1"/>
</dbReference>
<evidence type="ECO:0000259" key="14">
    <source>
        <dbReference type="PROSITE" id="PS50929"/>
    </source>
</evidence>
<dbReference type="PANTHER" id="PTHR43394:SF1">
    <property type="entry name" value="ATP-BINDING CASSETTE SUB-FAMILY B MEMBER 10, MITOCHONDRIAL"/>
    <property type="match status" value="1"/>
</dbReference>
<dbReference type="GO" id="GO:0005886">
    <property type="term" value="C:plasma membrane"/>
    <property type="evidence" value="ECO:0007669"/>
    <property type="project" value="UniProtKB-SubCell"/>
</dbReference>
<feature type="domain" description="ABC transporter" evidence="13">
    <location>
        <begin position="410"/>
        <end position="644"/>
    </location>
</feature>
<evidence type="ECO:0000256" key="10">
    <source>
        <dbReference type="ARBA" id="ARBA00071747"/>
    </source>
</evidence>
<evidence type="ECO:0000313" key="16">
    <source>
        <dbReference type="Proteomes" id="UP000641932"/>
    </source>
</evidence>
<evidence type="ECO:0000313" key="15">
    <source>
        <dbReference type="EMBL" id="GGO84883.1"/>
    </source>
</evidence>
<keyword evidence="7 12" id="KW-0472">Membrane</keyword>
<dbReference type="CDD" id="cd18547">
    <property type="entry name" value="ABC_6TM_Tm288_like"/>
    <property type="match status" value="1"/>
</dbReference>
<dbReference type="PANTHER" id="PTHR43394">
    <property type="entry name" value="ATP-DEPENDENT PERMEASE MDL1, MITOCHONDRIAL"/>
    <property type="match status" value="1"/>
</dbReference>
<dbReference type="Pfam" id="PF00664">
    <property type="entry name" value="ABC_membrane"/>
    <property type="match status" value="1"/>
</dbReference>
<dbReference type="InterPro" id="IPR011527">
    <property type="entry name" value="ABC1_TM_dom"/>
</dbReference>
<feature type="transmembrane region" description="Helical" evidence="12">
    <location>
        <begin position="329"/>
        <end position="354"/>
    </location>
</feature>
<dbReference type="EMBL" id="BMMS01000006">
    <property type="protein sequence ID" value="GGO84883.1"/>
    <property type="molecule type" value="Genomic_DNA"/>
</dbReference>
<evidence type="ECO:0000256" key="9">
    <source>
        <dbReference type="ARBA" id="ARBA00061644"/>
    </source>
</evidence>
<organism evidence="15 16">
    <name type="scientific">Wenjunlia tyrosinilytica</name>
    <dbReference type="NCBI Taxonomy" id="1544741"/>
    <lineage>
        <taxon>Bacteria</taxon>
        <taxon>Bacillati</taxon>
        <taxon>Actinomycetota</taxon>
        <taxon>Actinomycetes</taxon>
        <taxon>Kitasatosporales</taxon>
        <taxon>Streptomycetaceae</taxon>
        <taxon>Wenjunlia</taxon>
    </lineage>
</organism>
<comment type="similarity">
    <text evidence="9">Belongs to the ABC transporter superfamily. Lipid exporter (TC 3.A.1.106) family.</text>
</comment>
<proteinExistence type="inferred from homology"/>
<dbReference type="PROSITE" id="PS50929">
    <property type="entry name" value="ABC_TM1F"/>
    <property type="match status" value="1"/>
</dbReference>
<reference evidence="15" key="2">
    <citation type="submission" date="2020-09" db="EMBL/GenBank/DDBJ databases">
        <authorList>
            <person name="Sun Q."/>
            <person name="Zhou Y."/>
        </authorList>
    </citation>
    <scope>NUCLEOTIDE SEQUENCE</scope>
    <source>
        <strain evidence="15">CGMCC 4.7201</strain>
    </source>
</reference>
<keyword evidence="6 12" id="KW-1133">Transmembrane helix</keyword>
<feature type="transmembrane region" description="Helical" evidence="12">
    <location>
        <begin position="216"/>
        <end position="247"/>
    </location>
</feature>
<evidence type="ECO:0000256" key="12">
    <source>
        <dbReference type="SAM" id="Phobius"/>
    </source>
</evidence>
<evidence type="ECO:0000256" key="4">
    <source>
        <dbReference type="ARBA" id="ARBA00022741"/>
    </source>
</evidence>
<dbReference type="InterPro" id="IPR036640">
    <property type="entry name" value="ABC1_TM_sf"/>
</dbReference>
<evidence type="ECO:0000256" key="3">
    <source>
        <dbReference type="ARBA" id="ARBA00022692"/>
    </source>
</evidence>